<reference evidence="1" key="1">
    <citation type="submission" date="2018-02" db="EMBL/GenBank/DDBJ databases">
        <title>The genomes of Aspergillus section Nigri reveals drivers in fungal speciation.</title>
        <authorList>
            <consortium name="DOE Joint Genome Institute"/>
            <person name="Vesth T.C."/>
            <person name="Nybo J."/>
            <person name="Theobald S."/>
            <person name="Brandl J."/>
            <person name="Frisvad J.C."/>
            <person name="Nielsen K.F."/>
            <person name="Lyhne E.K."/>
            <person name="Kogle M.E."/>
            <person name="Kuo A."/>
            <person name="Riley R."/>
            <person name="Clum A."/>
            <person name="Nolan M."/>
            <person name="Lipzen A."/>
            <person name="Salamov A."/>
            <person name="Henrissat B."/>
            <person name="Wiebenga A."/>
            <person name="De vries R.P."/>
            <person name="Grigoriev I.V."/>
            <person name="Mortensen U.H."/>
            <person name="Andersen M.R."/>
            <person name="Baker S.E."/>
        </authorList>
    </citation>
    <scope>NUCLEOTIDE SEQUENCE</scope>
    <source>
        <strain evidence="1">CBS 121060</strain>
    </source>
</reference>
<name>A0ACD1HP82_9EURO</name>
<keyword evidence="2" id="KW-1185">Reference proteome</keyword>
<accession>A0ACD1HP82</accession>
<protein>
    <submittedName>
        <fullName evidence="1">Uncharacterized protein</fullName>
    </submittedName>
</protein>
<proteinExistence type="predicted"/>
<dbReference type="Proteomes" id="UP000249661">
    <property type="component" value="Unassembled WGS sequence"/>
</dbReference>
<dbReference type="EMBL" id="KZ824933">
    <property type="protein sequence ID" value="RAH75163.1"/>
    <property type="molecule type" value="Genomic_DNA"/>
</dbReference>
<organism evidence="1 2">
    <name type="scientific">Aspergillus aculeatinus CBS 121060</name>
    <dbReference type="NCBI Taxonomy" id="1448322"/>
    <lineage>
        <taxon>Eukaryota</taxon>
        <taxon>Fungi</taxon>
        <taxon>Dikarya</taxon>
        <taxon>Ascomycota</taxon>
        <taxon>Pezizomycotina</taxon>
        <taxon>Eurotiomycetes</taxon>
        <taxon>Eurotiomycetidae</taxon>
        <taxon>Eurotiales</taxon>
        <taxon>Aspergillaceae</taxon>
        <taxon>Aspergillus</taxon>
        <taxon>Aspergillus subgen. Circumdati</taxon>
    </lineage>
</organism>
<evidence type="ECO:0000313" key="2">
    <source>
        <dbReference type="Proteomes" id="UP000249661"/>
    </source>
</evidence>
<evidence type="ECO:0000313" key="1">
    <source>
        <dbReference type="EMBL" id="RAH75163.1"/>
    </source>
</evidence>
<gene>
    <name evidence="1" type="ORF">BO66DRAFT_1283</name>
</gene>
<sequence length="75" mass="8755">MRGHLEVCIQDIAVVFFSLPLHLFLQQQHDEFIFIGAVRANYADKSFIRIFYLILLVTFLLVIITTCRMDCSDCE</sequence>